<dbReference type="PANTHER" id="PTHR43667:SF2">
    <property type="entry name" value="FATTY ACID C-METHYL TRANSFERASE"/>
    <property type="match status" value="1"/>
</dbReference>
<dbReference type="AlphaFoldDB" id="A0A7Y4L459"/>
<evidence type="ECO:0000256" key="5">
    <source>
        <dbReference type="ARBA" id="ARBA00023098"/>
    </source>
</evidence>
<keyword evidence="4" id="KW-0949">S-adenosyl-L-methionine</keyword>
<organism evidence="8 9">
    <name type="scientific">Kribbella sandramycini</name>
    <dbReference type="NCBI Taxonomy" id="60450"/>
    <lineage>
        <taxon>Bacteria</taxon>
        <taxon>Bacillati</taxon>
        <taxon>Actinomycetota</taxon>
        <taxon>Actinomycetes</taxon>
        <taxon>Propionibacteriales</taxon>
        <taxon>Kribbellaceae</taxon>
        <taxon>Kribbella</taxon>
    </lineage>
</organism>
<dbReference type="EC" id="2.1.1.79" evidence="7"/>
<dbReference type="GO" id="GO:0008825">
    <property type="term" value="F:cyclopropane-fatty-acyl-phospholipid synthase activity"/>
    <property type="evidence" value="ECO:0007669"/>
    <property type="project" value="UniProtKB-EC"/>
</dbReference>
<dbReference type="InterPro" id="IPR003333">
    <property type="entry name" value="CMAS"/>
</dbReference>
<dbReference type="RefSeq" id="WP_171677250.1">
    <property type="nucleotide sequence ID" value="NZ_BAAAGT010000005.1"/>
</dbReference>
<evidence type="ECO:0000256" key="2">
    <source>
        <dbReference type="ARBA" id="ARBA00022603"/>
    </source>
</evidence>
<dbReference type="SUPFAM" id="SSF53335">
    <property type="entry name" value="S-adenosyl-L-methionine-dependent methyltransferases"/>
    <property type="match status" value="1"/>
</dbReference>
<keyword evidence="3 8" id="KW-0808">Transferase</keyword>
<feature type="active site" evidence="6">
    <location>
        <position position="370"/>
    </location>
</feature>
<dbReference type="PIRSF" id="PIRSF003085">
    <property type="entry name" value="CMAS"/>
    <property type="match status" value="1"/>
</dbReference>
<dbReference type="GO" id="GO:0008610">
    <property type="term" value="P:lipid biosynthetic process"/>
    <property type="evidence" value="ECO:0007669"/>
    <property type="project" value="InterPro"/>
</dbReference>
<sequence length="390" mass="43375">MRARLARLIVDRMLDQVPVRAIYPDGTVRGAGAADSPALQIVRPQAMFERLARSPKIGLGESYMAGDWTVADGTDLGELMTPFAARLTELIPPQLTRFRRVVDRRLPRRTRNTPAGSRDNISAHYDLSNELFAAFLDPSMSYSSALFEQVDEELETAQHRKVERILDLAGVGPGSRVLEVGAGWGTLAIAAARRGALVTGIGLAIEQVNLARKRAAEAGLTDRIDLRLEDYRSVTGTYDAIVSVEMIEAVGEEYWPTYFRALEGLLAPGGTIAIQAILMDHDRLLATRNSYGWIQKYIFPGGLIPSRTAIDQTVAAHTSLTVEEDFRFGPDYAETLRRWRHRFQANSAAVRAEGFDETFQRTWEFYLAYCEAGFASGYLDVAQLSLRRRS</sequence>
<dbReference type="PANTHER" id="PTHR43667">
    <property type="entry name" value="CYCLOPROPANE-FATTY-ACYL-PHOSPHOLIPID SYNTHASE"/>
    <property type="match status" value="1"/>
</dbReference>
<evidence type="ECO:0000313" key="9">
    <source>
        <dbReference type="Proteomes" id="UP000534306"/>
    </source>
</evidence>
<evidence type="ECO:0000313" key="8">
    <source>
        <dbReference type="EMBL" id="NOL44020.1"/>
    </source>
</evidence>
<name>A0A7Y4L459_9ACTN</name>
<evidence type="ECO:0000256" key="1">
    <source>
        <dbReference type="ARBA" id="ARBA00010815"/>
    </source>
</evidence>
<dbReference type="EMBL" id="JACHKF010000001">
    <property type="protein sequence ID" value="MBB6570889.1"/>
    <property type="molecule type" value="Genomic_DNA"/>
</dbReference>
<protein>
    <submittedName>
        <fullName evidence="8">Class I SAM-dependent methyltransferase</fullName>
    </submittedName>
    <submittedName>
        <fullName evidence="7">Cyclopropane-fatty-acyl-phospholipid synthase</fullName>
        <ecNumber evidence="7">2.1.1.79</ecNumber>
    </submittedName>
</protein>
<dbReference type="GO" id="GO:0032259">
    <property type="term" value="P:methylation"/>
    <property type="evidence" value="ECO:0007669"/>
    <property type="project" value="UniProtKB-KW"/>
</dbReference>
<evidence type="ECO:0000256" key="3">
    <source>
        <dbReference type="ARBA" id="ARBA00022679"/>
    </source>
</evidence>
<reference evidence="8 9" key="1">
    <citation type="submission" date="2020-05" db="EMBL/GenBank/DDBJ databases">
        <title>Genome sequence of Kribbella sandramycini ATCC 39419.</title>
        <authorList>
            <person name="Maclea K.S."/>
            <person name="Fair J.L."/>
        </authorList>
    </citation>
    <scope>NUCLEOTIDE SEQUENCE [LARGE SCALE GENOMIC DNA]</scope>
    <source>
        <strain evidence="8 9">ATCC 39419</strain>
    </source>
</reference>
<evidence type="ECO:0000313" key="7">
    <source>
        <dbReference type="EMBL" id="MBB6570889.1"/>
    </source>
</evidence>
<dbReference type="Gene3D" id="3.40.50.150">
    <property type="entry name" value="Vaccinia Virus protein VP39"/>
    <property type="match status" value="1"/>
</dbReference>
<dbReference type="InterPro" id="IPR050723">
    <property type="entry name" value="CFA/CMAS"/>
</dbReference>
<dbReference type="Proteomes" id="UP000553957">
    <property type="component" value="Unassembled WGS sequence"/>
</dbReference>
<accession>A0A7Y4L459</accession>
<comment type="similarity">
    <text evidence="1">Belongs to the CFA/CMAS family.</text>
</comment>
<proteinExistence type="inferred from homology"/>
<keyword evidence="2 8" id="KW-0489">Methyltransferase</keyword>
<gene>
    <name evidence="7" type="ORF">HNR71_006526</name>
    <name evidence="8" type="ORF">HPO96_27600</name>
</gene>
<reference evidence="7 10" key="2">
    <citation type="submission" date="2020-08" db="EMBL/GenBank/DDBJ databases">
        <title>Sequencing the genomes of 1000 actinobacteria strains.</title>
        <authorList>
            <person name="Klenk H.-P."/>
        </authorList>
    </citation>
    <scope>NUCLEOTIDE SEQUENCE [LARGE SCALE GENOMIC DNA]</scope>
    <source>
        <strain evidence="7 10">DSM 15626</strain>
    </source>
</reference>
<dbReference type="Pfam" id="PF02353">
    <property type="entry name" value="CMAS"/>
    <property type="match status" value="1"/>
</dbReference>
<keyword evidence="9" id="KW-1185">Reference proteome</keyword>
<dbReference type="Proteomes" id="UP000534306">
    <property type="component" value="Unassembled WGS sequence"/>
</dbReference>
<dbReference type="EMBL" id="JABJRC010000007">
    <property type="protein sequence ID" value="NOL44020.1"/>
    <property type="molecule type" value="Genomic_DNA"/>
</dbReference>
<evidence type="ECO:0000256" key="6">
    <source>
        <dbReference type="PIRSR" id="PIRSR003085-1"/>
    </source>
</evidence>
<evidence type="ECO:0000313" key="10">
    <source>
        <dbReference type="Proteomes" id="UP000553957"/>
    </source>
</evidence>
<keyword evidence="5" id="KW-0443">Lipid metabolism</keyword>
<dbReference type="CDD" id="cd02440">
    <property type="entry name" value="AdoMet_MTases"/>
    <property type="match status" value="1"/>
</dbReference>
<dbReference type="InterPro" id="IPR029063">
    <property type="entry name" value="SAM-dependent_MTases_sf"/>
</dbReference>
<comment type="caution">
    <text evidence="8">The sequence shown here is derived from an EMBL/GenBank/DDBJ whole genome shotgun (WGS) entry which is preliminary data.</text>
</comment>
<evidence type="ECO:0000256" key="4">
    <source>
        <dbReference type="ARBA" id="ARBA00022691"/>
    </source>
</evidence>